<dbReference type="SUPFAM" id="SSF50370">
    <property type="entry name" value="Ricin B-like lectins"/>
    <property type="match status" value="1"/>
</dbReference>
<name>A0AAD7X698_9APHY</name>
<reference evidence="1" key="1">
    <citation type="submission" date="2022-11" db="EMBL/GenBank/DDBJ databases">
        <title>Genome Sequence of Cubamyces cubensis.</title>
        <authorList>
            <person name="Buettner E."/>
        </authorList>
    </citation>
    <scope>NUCLEOTIDE SEQUENCE</scope>
    <source>
        <strain evidence="1">MPL-01</strain>
    </source>
</reference>
<dbReference type="EMBL" id="JAPEVG010000997">
    <property type="protein sequence ID" value="KAJ8454317.1"/>
    <property type="molecule type" value="Genomic_DNA"/>
</dbReference>
<accession>A0AAD7X698</accession>
<gene>
    <name evidence="1" type="ORF">ONZ51_g13094</name>
</gene>
<keyword evidence="2" id="KW-1185">Reference proteome</keyword>
<sequence>MVLPTFSRTDKYVLVNRGSGTALTLVDVDGVPALAMKELQYENNQMWHFVKTTQGHAIQCFQRARDGKAMYVGTTGRIGQNTPIVACATPLSWVVILYQGQGLYIMWPESEFCMDLAWMNGQVTGNITIGLRGNQKGQPFDNALWCYSCIGEPAGDLPVPGREKNDGHAPQGGANFPNTAIHILTNTQHKTILEVERSTSLVKCCPRQQGAYQQWRFIPLGAGYIIESCGKSPNGEPLYLAVDGHATPGGSVIVSRYPASWRVEYNMSSVRCADGRVVSSSSLFWPTTNLVASARSAGTNDCVVLAEYDKGLLSKWDDAIVEDTVVVLNPDAA</sequence>
<protein>
    <recommendedName>
        <fullName evidence="3">Ricin B lectin domain-containing protein</fullName>
    </recommendedName>
</protein>
<evidence type="ECO:0008006" key="3">
    <source>
        <dbReference type="Google" id="ProtNLM"/>
    </source>
</evidence>
<organism evidence="1 2">
    <name type="scientific">Trametes cubensis</name>
    <dbReference type="NCBI Taxonomy" id="1111947"/>
    <lineage>
        <taxon>Eukaryota</taxon>
        <taxon>Fungi</taxon>
        <taxon>Dikarya</taxon>
        <taxon>Basidiomycota</taxon>
        <taxon>Agaricomycotina</taxon>
        <taxon>Agaricomycetes</taxon>
        <taxon>Polyporales</taxon>
        <taxon>Polyporaceae</taxon>
        <taxon>Trametes</taxon>
    </lineage>
</organism>
<dbReference type="AlphaFoldDB" id="A0AAD7X698"/>
<evidence type="ECO:0000313" key="2">
    <source>
        <dbReference type="Proteomes" id="UP001215151"/>
    </source>
</evidence>
<comment type="caution">
    <text evidence="1">The sequence shown here is derived from an EMBL/GenBank/DDBJ whole genome shotgun (WGS) entry which is preliminary data.</text>
</comment>
<proteinExistence type="predicted"/>
<dbReference type="InterPro" id="IPR035992">
    <property type="entry name" value="Ricin_B-like_lectins"/>
</dbReference>
<dbReference type="Gene3D" id="2.80.10.50">
    <property type="match status" value="2"/>
</dbReference>
<dbReference type="Proteomes" id="UP001215151">
    <property type="component" value="Unassembled WGS sequence"/>
</dbReference>
<evidence type="ECO:0000313" key="1">
    <source>
        <dbReference type="EMBL" id="KAJ8454317.1"/>
    </source>
</evidence>